<accession>A0A4P8L3C3</accession>
<evidence type="ECO:0000256" key="7">
    <source>
        <dbReference type="ARBA" id="ARBA00047464"/>
    </source>
</evidence>
<reference evidence="18 19" key="1">
    <citation type="submission" date="2019-05" db="EMBL/GenBank/DDBJ databases">
        <title>The Complete Genome Sequence of the n-alkane-degrading Desulfoglaeba alkanexedens ALDC reveals multiple alkylsuccinate synthase gene clusters.</title>
        <authorList>
            <person name="Callaghan A.V."/>
            <person name="Davidova I.A."/>
            <person name="Duncan K.E."/>
            <person name="Morris B."/>
            <person name="McInerney M.J."/>
        </authorList>
    </citation>
    <scope>NUCLEOTIDE SEQUENCE [LARGE SCALE GENOMIC DNA]</scope>
    <source>
        <strain evidence="18 19">ALDC</strain>
    </source>
</reference>
<feature type="binding site" evidence="9 11">
    <location>
        <position position="109"/>
    </location>
    <ligand>
        <name>substrate</name>
    </ligand>
</feature>
<dbReference type="InterPro" id="IPR015895">
    <property type="entry name" value="4pyrrol_synth_GluRdtase_N"/>
</dbReference>
<comment type="domain">
    <text evidence="9">Possesses an unusual extended V-shaped dimeric structure with each monomer consisting of three distinct domains arranged along a curved 'spinal' alpha-helix. The N-terminal catalytic domain specifically recognizes the glutamate moiety of the substrate. The second domain is the NADPH-binding domain, and the third C-terminal domain is responsible for dimerization.</text>
</comment>
<dbReference type="PANTHER" id="PTHR43013:SF1">
    <property type="entry name" value="GLUTAMYL-TRNA REDUCTASE"/>
    <property type="match status" value="1"/>
</dbReference>
<evidence type="ECO:0000256" key="12">
    <source>
        <dbReference type="PIRSR" id="PIRSR000445-3"/>
    </source>
</evidence>
<keyword evidence="19" id="KW-1185">Reference proteome</keyword>
<evidence type="ECO:0000256" key="5">
    <source>
        <dbReference type="ARBA" id="ARBA00023002"/>
    </source>
</evidence>
<sequence length="435" mass="49440">MHIVLMGMNHKTAPVEVRERLTAACAQRSNPVAFRTRLRHVDEIFFLSTCNRVEFLFTSVRPEGAIQEVRGLLNAHLGQPLLDVEPHLYVFQDMEAVRHLFRVASSLDSMVVGEPQILGQIKSAYREATVHRSVGVVLNRLLHKSFSVAKRVRSETLIGAYAVSISYAAVELARKIFGTLEGKSVLLIGAGEMAELAAEHFLAQGVRRIKVANRTLERAMELARRFNAGTIPFSQVADNLKEVDIVLSSTGSPETILNLQDVRPRMRERRNRPLFLIDIAVPRDIDPRINELDNVYLYDIDDLQGIVDLNRGERLKEAEKAEHIIDMETVSFQRWFQTLEVVPTIIALRRKAETIREAELRKTFAHLEDLDDRQREAVTVLTEAIVRKLLHDPILFLKKKSHRESKKLYVDFTQQLFNLSDGNGSDVAEPSQELL</sequence>
<comment type="subunit">
    <text evidence="9">Homodimer.</text>
</comment>
<dbReference type="InterPro" id="IPR036453">
    <property type="entry name" value="GluRdtase_dimer_dom_sf"/>
</dbReference>
<dbReference type="NCBIfam" id="TIGR01035">
    <property type="entry name" value="hemA"/>
    <property type="match status" value="1"/>
</dbReference>
<feature type="binding site" evidence="9 11">
    <location>
        <position position="120"/>
    </location>
    <ligand>
        <name>substrate</name>
    </ligand>
</feature>
<feature type="active site" description="Nucleophile" evidence="9 10">
    <location>
        <position position="50"/>
    </location>
</feature>
<dbReference type="GO" id="GO:0050661">
    <property type="term" value="F:NADP binding"/>
    <property type="evidence" value="ECO:0007669"/>
    <property type="project" value="InterPro"/>
</dbReference>
<comment type="similarity">
    <text evidence="2 9 14">Belongs to the glutamyl-tRNA reductase family.</text>
</comment>
<dbReference type="InterPro" id="IPR036343">
    <property type="entry name" value="GluRdtase_N_sf"/>
</dbReference>
<evidence type="ECO:0000256" key="2">
    <source>
        <dbReference type="ARBA" id="ARBA00005916"/>
    </source>
</evidence>
<evidence type="ECO:0000313" key="18">
    <source>
        <dbReference type="EMBL" id="QCQ22350.1"/>
    </source>
</evidence>
<evidence type="ECO:0000256" key="4">
    <source>
        <dbReference type="ARBA" id="ARBA00022857"/>
    </source>
</evidence>
<dbReference type="PROSITE" id="PS00747">
    <property type="entry name" value="GLUTR"/>
    <property type="match status" value="1"/>
</dbReference>
<dbReference type="Gene3D" id="3.30.460.30">
    <property type="entry name" value="Glutamyl-tRNA reductase, N-terminal domain"/>
    <property type="match status" value="1"/>
</dbReference>
<dbReference type="EMBL" id="CP040098">
    <property type="protein sequence ID" value="QCQ22350.1"/>
    <property type="molecule type" value="Genomic_DNA"/>
</dbReference>
<comment type="miscellaneous">
    <text evidence="9">During catalysis, the active site Cys acts as a nucleophile attacking the alpha-carbonyl group of tRNA-bound glutamate with the formation of a thioester intermediate between enzyme and glutamate, and the concomitant release of tRNA(Glu). The thioester intermediate is finally reduced by direct hydride transfer from NADPH, to form the product GSA.</text>
</comment>
<evidence type="ECO:0000259" key="16">
    <source>
        <dbReference type="Pfam" id="PF01488"/>
    </source>
</evidence>
<dbReference type="Pfam" id="PF00745">
    <property type="entry name" value="GlutR_dimer"/>
    <property type="match status" value="1"/>
</dbReference>
<dbReference type="OrthoDB" id="110209at2"/>
<reference evidence="18 19" key="2">
    <citation type="submission" date="2019-05" db="EMBL/GenBank/DDBJ databases">
        <authorList>
            <person name="Suflita J.M."/>
            <person name="Marks C.R."/>
        </authorList>
    </citation>
    <scope>NUCLEOTIDE SEQUENCE [LARGE SCALE GENOMIC DNA]</scope>
    <source>
        <strain evidence="18 19">ALDC</strain>
    </source>
</reference>
<dbReference type="InterPro" id="IPR036291">
    <property type="entry name" value="NAD(P)-bd_dom_sf"/>
</dbReference>
<gene>
    <name evidence="9" type="primary">hemA</name>
    <name evidence="18" type="ORF">FDQ92_09370</name>
</gene>
<proteinExistence type="inferred from homology"/>
<evidence type="ECO:0000256" key="6">
    <source>
        <dbReference type="ARBA" id="ARBA00023244"/>
    </source>
</evidence>
<dbReference type="InterPro" id="IPR006151">
    <property type="entry name" value="Shikm_DH/Glu-tRNA_Rdtase"/>
</dbReference>
<feature type="binding site" evidence="9 11">
    <location>
        <begin position="49"/>
        <end position="52"/>
    </location>
    <ligand>
        <name>substrate</name>
    </ligand>
</feature>
<dbReference type="FunFam" id="3.40.50.720:FF:000031">
    <property type="entry name" value="Glutamyl-tRNA reductase"/>
    <property type="match status" value="1"/>
</dbReference>
<evidence type="ECO:0000256" key="3">
    <source>
        <dbReference type="ARBA" id="ARBA00012970"/>
    </source>
</evidence>
<evidence type="ECO:0000256" key="14">
    <source>
        <dbReference type="RuleBase" id="RU000584"/>
    </source>
</evidence>
<evidence type="ECO:0000256" key="1">
    <source>
        <dbReference type="ARBA" id="ARBA00005059"/>
    </source>
</evidence>
<evidence type="ECO:0000259" key="17">
    <source>
        <dbReference type="Pfam" id="PF05201"/>
    </source>
</evidence>
<dbReference type="SUPFAM" id="SSF69742">
    <property type="entry name" value="Glutamyl tRNA-reductase catalytic, N-terminal domain"/>
    <property type="match status" value="1"/>
</dbReference>
<feature type="domain" description="Quinate/shikimate 5-dehydrogenase/glutamyl-tRNA reductase" evidence="16">
    <location>
        <begin position="171"/>
        <end position="306"/>
    </location>
</feature>
<name>A0A4P8L3C3_9BACT</name>
<dbReference type="UniPathway" id="UPA00251">
    <property type="reaction ID" value="UER00316"/>
</dbReference>
<feature type="binding site" evidence="9 12">
    <location>
        <begin position="189"/>
        <end position="194"/>
    </location>
    <ligand>
        <name>NADP(+)</name>
        <dbReference type="ChEBI" id="CHEBI:58349"/>
    </ligand>
</feature>
<comment type="pathway">
    <text evidence="1 9 14">Porphyrin-containing compound metabolism; protoporphyrin-IX biosynthesis; 5-aminolevulinate from L-glutamyl-tRNA(Glu): step 1/2.</text>
</comment>
<dbReference type="Gene3D" id="3.40.50.720">
    <property type="entry name" value="NAD(P)-binding Rossmann-like Domain"/>
    <property type="match status" value="1"/>
</dbReference>
<evidence type="ECO:0000256" key="9">
    <source>
        <dbReference type="HAMAP-Rule" id="MF_00087"/>
    </source>
</evidence>
<dbReference type="KEGG" id="dax:FDQ92_09370"/>
<evidence type="ECO:0000256" key="8">
    <source>
        <dbReference type="ARBA" id="ARBA00068659"/>
    </source>
</evidence>
<evidence type="ECO:0000256" key="11">
    <source>
        <dbReference type="PIRSR" id="PIRSR000445-2"/>
    </source>
</evidence>
<comment type="function">
    <text evidence="9">Catalyzes the NADPH-dependent reduction of glutamyl-tRNA(Glu) to glutamate 1-semialdehyde (GSA).</text>
</comment>
<dbReference type="SUPFAM" id="SSF51735">
    <property type="entry name" value="NAD(P)-binding Rossmann-fold domains"/>
    <property type="match status" value="1"/>
</dbReference>
<feature type="domain" description="Tetrapyrrole biosynthesis glutamyl-tRNA reductase dimerisation" evidence="15">
    <location>
        <begin position="320"/>
        <end position="419"/>
    </location>
</feature>
<feature type="binding site" evidence="9 11">
    <location>
        <begin position="114"/>
        <end position="116"/>
    </location>
    <ligand>
        <name>substrate</name>
    </ligand>
</feature>
<dbReference type="CDD" id="cd05213">
    <property type="entry name" value="NAD_bind_Glutamyl_tRNA_reduct"/>
    <property type="match status" value="1"/>
</dbReference>
<dbReference type="RefSeq" id="WP_137424455.1">
    <property type="nucleotide sequence ID" value="NZ_CP040098.1"/>
</dbReference>
<dbReference type="Pfam" id="PF05201">
    <property type="entry name" value="GlutR_N"/>
    <property type="match status" value="1"/>
</dbReference>
<comment type="catalytic activity">
    <reaction evidence="7 9 14">
        <text>(S)-4-amino-5-oxopentanoate + tRNA(Glu) + NADP(+) = L-glutamyl-tRNA(Glu) + NADPH + H(+)</text>
        <dbReference type="Rhea" id="RHEA:12344"/>
        <dbReference type="Rhea" id="RHEA-COMP:9663"/>
        <dbReference type="Rhea" id="RHEA-COMP:9680"/>
        <dbReference type="ChEBI" id="CHEBI:15378"/>
        <dbReference type="ChEBI" id="CHEBI:57501"/>
        <dbReference type="ChEBI" id="CHEBI:57783"/>
        <dbReference type="ChEBI" id="CHEBI:58349"/>
        <dbReference type="ChEBI" id="CHEBI:78442"/>
        <dbReference type="ChEBI" id="CHEBI:78520"/>
        <dbReference type="EC" id="1.2.1.70"/>
    </reaction>
</comment>
<keyword evidence="5 9" id="KW-0560">Oxidoreductase</keyword>
<dbReference type="InterPro" id="IPR015896">
    <property type="entry name" value="4pyrrol_synth_GluRdtase_dimer"/>
</dbReference>
<dbReference type="PANTHER" id="PTHR43013">
    <property type="entry name" value="GLUTAMYL-TRNA REDUCTASE"/>
    <property type="match status" value="1"/>
</dbReference>
<dbReference type="InterPro" id="IPR000343">
    <property type="entry name" value="4pyrrol_synth_GluRdtase"/>
</dbReference>
<dbReference type="EC" id="1.2.1.70" evidence="3 9"/>
<dbReference type="GO" id="GO:0019353">
    <property type="term" value="P:protoporphyrinogen IX biosynthetic process from glutamate"/>
    <property type="evidence" value="ECO:0007669"/>
    <property type="project" value="TreeGrafter"/>
</dbReference>
<dbReference type="InterPro" id="IPR018214">
    <property type="entry name" value="GluRdtase_CS"/>
</dbReference>
<protein>
    <recommendedName>
        <fullName evidence="8 9">Glutamyl-tRNA reductase</fullName>
        <shortName evidence="9">GluTR</shortName>
        <ecNumber evidence="3 9">1.2.1.70</ecNumber>
    </recommendedName>
</protein>
<keyword evidence="4 9" id="KW-0521">NADP</keyword>
<organism evidence="18 19">
    <name type="scientific">Desulfoglaeba alkanexedens ALDC</name>
    <dbReference type="NCBI Taxonomy" id="980445"/>
    <lineage>
        <taxon>Bacteria</taxon>
        <taxon>Pseudomonadati</taxon>
        <taxon>Thermodesulfobacteriota</taxon>
        <taxon>Syntrophobacteria</taxon>
        <taxon>Syntrophobacterales</taxon>
        <taxon>Syntrophobacteraceae</taxon>
        <taxon>Desulfoglaeba</taxon>
    </lineage>
</organism>
<dbReference type="GO" id="GO:0008883">
    <property type="term" value="F:glutamyl-tRNA reductase activity"/>
    <property type="evidence" value="ECO:0007669"/>
    <property type="project" value="UniProtKB-UniRule"/>
</dbReference>
<feature type="site" description="Important for activity" evidence="9 13">
    <location>
        <position position="99"/>
    </location>
</feature>
<evidence type="ECO:0000256" key="13">
    <source>
        <dbReference type="PIRSR" id="PIRSR000445-4"/>
    </source>
</evidence>
<evidence type="ECO:0000256" key="10">
    <source>
        <dbReference type="PIRSR" id="PIRSR000445-1"/>
    </source>
</evidence>
<dbReference type="Proteomes" id="UP000298602">
    <property type="component" value="Chromosome"/>
</dbReference>
<dbReference type="PIRSF" id="PIRSF000445">
    <property type="entry name" value="4pyrrol_synth_GluRdtase"/>
    <property type="match status" value="1"/>
</dbReference>
<dbReference type="SUPFAM" id="SSF69075">
    <property type="entry name" value="Glutamyl tRNA-reductase dimerization domain"/>
    <property type="match status" value="1"/>
</dbReference>
<evidence type="ECO:0000313" key="19">
    <source>
        <dbReference type="Proteomes" id="UP000298602"/>
    </source>
</evidence>
<dbReference type="Pfam" id="PF01488">
    <property type="entry name" value="Shikimate_DH"/>
    <property type="match status" value="1"/>
</dbReference>
<dbReference type="AlphaFoldDB" id="A0A4P8L3C3"/>
<keyword evidence="6 9" id="KW-0627">Porphyrin biosynthesis</keyword>
<dbReference type="FunFam" id="3.30.460.30:FF:000001">
    <property type="entry name" value="Glutamyl-tRNA reductase"/>
    <property type="match status" value="1"/>
</dbReference>
<dbReference type="HAMAP" id="MF_00087">
    <property type="entry name" value="Glu_tRNA_reductase"/>
    <property type="match status" value="1"/>
</dbReference>
<evidence type="ECO:0000259" key="15">
    <source>
        <dbReference type="Pfam" id="PF00745"/>
    </source>
</evidence>
<feature type="domain" description="Glutamyl-tRNA reductase N-terminal" evidence="17">
    <location>
        <begin position="7"/>
        <end position="156"/>
    </location>
</feature>